<dbReference type="CDD" id="cd02222">
    <property type="entry name" value="cupin_TM1459-like"/>
    <property type="match status" value="1"/>
</dbReference>
<evidence type="ECO:0000259" key="1">
    <source>
        <dbReference type="Pfam" id="PF07883"/>
    </source>
</evidence>
<evidence type="ECO:0000313" key="3">
    <source>
        <dbReference type="EMBL" id="RMB23813.1"/>
    </source>
</evidence>
<keyword evidence="5" id="KW-1185">Reference proteome</keyword>
<reference evidence="3 4" key="1">
    <citation type="journal article" date="2015" name="Stand. Genomic Sci.">
        <title>Genomic Encyclopedia of Bacterial and Archaeal Type Strains, Phase III: the genomes of soil and plant-associated and newly described type strains.</title>
        <authorList>
            <person name="Whitman W.B."/>
            <person name="Woyke T."/>
            <person name="Klenk H.P."/>
            <person name="Zhou Y."/>
            <person name="Lilburn T.G."/>
            <person name="Beck B.J."/>
            <person name="De Vos P."/>
            <person name="Vandamme P."/>
            <person name="Eisen J.A."/>
            <person name="Garrity G."/>
            <person name="Hugenholtz P."/>
            <person name="Kyrpides N.C."/>
        </authorList>
    </citation>
    <scope>NUCLEOTIDE SEQUENCE [LARGE SCALE GENOMIC DNA]</scope>
    <source>
        <strain evidence="3 4">CGMCC 1.10124</strain>
    </source>
</reference>
<evidence type="ECO:0000313" key="4">
    <source>
        <dbReference type="Proteomes" id="UP000277326"/>
    </source>
</evidence>
<dbReference type="OrthoDB" id="23670at2157"/>
<accession>A0A3M0E6Z4</accession>
<sequence length="128" mass="14155">MSDSQPTPKPAVKRADDVDYEELSKADGVRKAVIFDESDGAPNFRMRRYRLDPGAEVPKHTNAVEHEVHTVEGEYVVGIEDEEHTVTEGDSLLIPAGTVHWFRNESDAESSFVCMVPNGDAGIELVDE</sequence>
<dbReference type="GeneID" id="38470353"/>
<proteinExistence type="predicted"/>
<gene>
    <name evidence="3" type="ORF">ATH50_1043</name>
    <name evidence="2" type="ORF">DU502_03665</name>
</gene>
<dbReference type="AlphaFoldDB" id="A0A3M0E6Z4"/>
<dbReference type="InterPro" id="IPR053146">
    <property type="entry name" value="QDO-like"/>
</dbReference>
<dbReference type="Proteomes" id="UP000277326">
    <property type="component" value="Unassembled WGS sequence"/>
</dbReference>
<dbReference type="SUPFAM" id="SSF51182">
    <property type="entry name" value="RmlC-like cupins"/>
    <property type="match status" value="1"/>
</dbReference>
<evidence type="ECO:0000313" key="5">
    <source>
        <dbReference type="Proteomes" id="UP000282007"/>
    </source>
</evidence>
<dbReference type="RefSeq" id="WP_121919728.1">
    <property type="nucleotide sequence ID" value="NZ_CP034145.1"/>
</dbReference>
<reference evidence="2 5" key="2">
    <citation type="submission" date="2018-07" db="EMBL/GenBank/DDBJ databases">
        <title>Genome sequences of Haloplanus aerogenes JCM 16430T.</title>
        <authorList>
            <person name="Kim Y.B."/>
            <person name="Roh S.W."/>
        </authorList>
    </citation>
    <scope>NUCLEOTIDE SEQUENCE [LARGE SCALE GENOMIC DNA]</scope>
    <source>
        <strain evidence="2 5">JCM 16430</strain>
    </source>
</reference>
<dbReference type="Proteomes" id="UP000282007">
    <property type="component" value="Chromosome"/>
</dbReference>
<evidence type="ECO:0000313" key="2">
    <source>
        <dbReference type="EMBL" id="AZH24534.1"/>
    </source>
</evidence>
<dbReference type="InterPro" id="IPR013096">
    <property type="entry name" value="Cupin_2"/>
</dbReference>
<dbReference type="PANTHER" id="PTHR36440:SF1">
    <property type="entry name" value="PUTATIVE (AFU_ORTHOLOGUE AFUA_8G07350)-RELATED"/>
    <property type="match status" value="1"/>
</dbReference>
<name>A0A3M0E6Z4_9EURY</name>
<organism evidence="3 4">
    <name type="scientific">Haloplanus aerogenes</name>
    <dbReference type="NCBI Taxonomy" id="660522"/>
    <lineage>
        <taxon>Archaea</taxon>
        <taxon>Methanobacteriati</taxon>
        <taxon>Methanobacteriota</taxon>
        <taxon>Stenosarchaea group</taxon>
        <taxon>Halobacteria</taxon>
        <taxon>Halobacteriales</taxon>
        <taxon>Haloferacaceae</taxon>
        <taxon>Haloplanus</taxon>
    </lineage>
</organism>
<dbReference type="Gene3D" id="2.60.120.10">
    <property type="entry name" value="Jelly Rolls"/>
    <property type="match status" value="1"/>
</dbReference>
<dbReference type="KEGG" id="haer:DU502_03665"/>
<dbReference type="PANTHER" id="PTHR36440">
    <property type="entry name" value="PUTATIVE (AFU_ORTHOLOGUE AFUA_8G07350)-RELATED"/>
    <property type="match status" value="1"/>
</dbReference>
<dbReference type="EMBL" id="REFS01000002">
    <property type="protein sequence ID" value="RMB23813.1"/>
    <property type="molecule type" value="Genomic_DNA"/>
</dbReference>
<protein>
    <submittedName>
        <fullName evidence="2">Cupin domain-containing protein</fullName>
    </submittedName>
</protein>
<dbReference type="Pfam" id="PF07883">
    <property type="entry name" value="Cupin_2"/>
    <property type="match status" value="1"/>
</dbReference>
<dbReference type="EMBL" id="CP034145">
    <property type="protein sequence ID" value="AZH24534.1"/>
    <property type="molecule type" value="Genomic_DNA"/>
</dbReference>
<dbReference type="InterPro" id="IPR011051">
    <property type="entry name" value="RmlC_Cupin_sf"/>
</dbReference>
<feature type="domain" description="Cupin type-2" evidence="1">
    <location>
        <begin position="49"/>
        <end position="115"/>
    </location>
</feature>
<dbReference type="InterPro" id="IPR014710">
    <property type="entry name" value="RmlC-like_jellyroll"/>
</dbReference>
<reference evidence="3" key="3">
    <citation type="submission" date="2018-10" db="EMBL/GenBank/DDBJ databases">
        <authorList>
            <person name="Whitman W."/>
            <person name="Huntemann M."/>
            <person name="Clum A."/>
            <person name="Pillay M."/>
            <person name="Palaniappan K."/>
            <person name="Varghese N."/>
            <person name="Mikhailova N."/>
            <person name="Stamatis D."/>
            <person name="Reddy T."/>
            <person name="Daum C."/>
            <person name="Shapiro N."/>
            <person name="Ivanova N."/>
            <person name="Kyrpides N."/>
            <person name="Woyke T."/>
        </authorList>
    </citation>
    <scope>NUCLEOTIDE SEQUENCE</scope>
    <source>
        <strain evidence="3">CGMCC 1.10124</strain>
    </source>
</reference>